<dbReference type="Pfam" id="PF01968">
    <property type="entry name" value="Hydantoinase_A"/>
    <property type="match status" value="1"/>
</dbReference>
<dbReference type="InterPro" id="IPR045079">
    <property type="entry name" value="Oxoprolinase-like"/>
</dbReference>
<proteinExistence type="predicted"/>
<sequence length="656" mass="70144">MLTVDIDTGGTMTDALISDGERRYSFKVDTTPHDYTVSFLACLTEAAKTLQFSDVASFLSDVALIRWTSTITTNVLAERHGSKVGLLVSKGHEKNLYGNSRSPVIDEIIGGSSVIGLPENPAPGDILSGVKELLEGGVRRICVCLKDSFPDGRAEEFIKGVIEEQYPDHIIGAVPVLLGSEMARLRHDQTRVHYSLMNAYTHTQLANSLFKAEDLLRDDYRWNGPLLIGHTNGGVARISKTKAVDTIESGPVFGTFGGAYMARTYGLKNVMCFDVGGTTTKCSIIRDGQPVFQRGGELMEVPVQSSFAMLRSAVVGGGTIARIKDNLIVLGPDSMGAAPGPACYGLGGTEATLTDALLVLGYLDAANFLGGRRHLQVNLARAAIEKSIAKPLSVSAELAALMIRDEALAIMGELLRATLDEANLAPEDTVLFAFGGNGPMFAALLAENLAMPMAYIFDLGPVFSAFGSAISDVVHVYEHGTSENWDATAYNETLLDLQTRGIRDLQGEGFEASDAKFSWELEFAKSADEVAVVHAVVSTENPASLAAELNKAVKAAGAAAQKPLVLIRLTTTLSVGSHGLTKRKRKATAQAHGSRAMRFDAAHEKVNPVCRWENMNVGDTIAGPAMINGDTLTCPVPPNWALQVDAYGNAELRRAN</sequence>
<protein>
    <submittedName>
        <fullName evidence="3">Acetophenone carboxylase alpha subunit</fullName>
        <ecNumber evidence="3">6.4.1.8</ecNumber>
    </submittedName>
</protein>
<keyword evidence="3" id="KW-0436">Ligase</keyword>
<dbReference type="Pfam" id="PF05378">
    <property type="entry name" value="Hydant_A_N"/>
    <property type="match status" value="1"/>
</dbReference>
<dbReference type="EMBL" id="CAJQUM010000001">
    <property type="protein sequence ID" value="CAG4883888.1"/>
    <property type="molecule type" value="Genomic_DNA"/>
</dbReference>
<keyword evidence="4" id="KW-1185">Reference proteome</keyword>
<dbReference type="InterPro" id="IPR053706">
    <property type="entry name" value="APC_alpha_subunit-like"/>
</dbReference>
<dbReference type="RefSeq" id="WP_220635799.1">
    <property type="nucleotide sequence ID" value="NZ_CAJQUM010000001.1"/>
</dbReference>
<gene>
    <name evidence="3" type="primary">apc</name>
    <name evidence="3" type="ORF">GTOL_11771</name>
</gene>
<reference evidence="3" key="1">
    <citation type="submission" date="2021-04" db="EMBL/GenBank/DDBJ databases">
        <authorList>
            <person name="Hornung B."/>
        </authorList>
    </citation>
    <scope>NUCLEOTIDE SEQUENCE</scope>
    <source>
        <strain evidence="3">G5G6</strain>
    </source>
</reference>
<dbReference type="GO" id="GO:0005829">
    <property type="term" value="C:cytosol"/>
    <property type="evidence" value="ECO:0007669"/>
    <property type="project" value="TreeGrafter"/>
</dbReference>
<evidence type="ECO:0000259" key="2">
    <source>
        <dbReference type="Pfam" id="PF05378"/>
    </source>
</evidence>
<dbReference type="GO" id="GO:0017168">
    <property type="term" value="F:5-oxoprolinase (ATP-hydrolyzing) activity"/>
    <property type="evidence" value="ECO:0007669"/>
    <property type="project" value="TreeGrafter"/>
</dbReference>
<dbReference type="AlphaFoldDB" id="A0A916J5M5"/>
<organism evidence="3 4">
    <name type="scientific">Georgfuchsia toluolica</name>
    <dbReference type="NCBI Taxonomy" id="424218"/>
    <lineage>
        <taxon>Bacteria</taxon>
        <taxon>Pseudomonadati</taxon>
        <taxon>Pseudomonadota</taxon>
        <taxon>Betaproteobacteria</taxon>
        <taxon>Nitrosomonadales</taxon>
        <taxon>Sterolibacteriaceae</taxon>
        <taxon>Georgfuchsia</taxon>
    </lineage>
</organism>
<name>A0A916J5M5_9PROT</name>
<dbReference type="GO" id="GO:0016874">
    <property type="term" value="F:ligase activity"/>
    <property type="evidence" value="ECO:0007669"/>
    <property type="project" value="UniProtKB-KW"/>
</dbReference>
<dbReference type="InterPro" id="IPR002821">
    <property type="entry name" value="Hydantoinase_A"/>
</dbReference>
<evidence type="ECO:0000313" key="3">
    <source>
        <dbReference type="EMBL" id="CAG4883888.1"/>
    </source>
</evidence>
<dbReference type="InterPro" id="IPR008040">
    <property type="entry name" value="Hydant_A_N"/>
</dbReference>
<dbReference type="GO" id="GO:0006749">
    <property type="term" value="P:glutathione metabolic process"/>
    <property type="evidence" value="ECO:0007669"/>
    <property type="project" value="TreeGrafter"/>
</dbReference>
<dbReference type="PANTHER" id="PTHR11365:SF23">
    <property type="entry name" value="HYPOTHETICAL 5-OXOPROLINASE (EUROFUNG)-RELATED"/>
    <property type="match status" value="1"/>
</dbReference>
<feature type="domain" description="Hydantoinase/oxoprolinase N-terminal" evidence="2">
    <location>
        <begin position="4"/>
        <end position="163"/>
    </location>
</feature>
<accession>A0A916J5M5</accession>
<dbReference type="NCBIfam" id="NF042960">
    <property type="entry name" value="AcphenoCarb_ApcA"/>
    <property type="match status" value="1"/>
</dbReference>
<dbReference type="PANTHER" id="PTHR11365">
    <property type="entry name" value="5-OXOPROLINASE RELATED"/>
    <property type="match status" value="1"/>
</dbReference>
<evidence type="ECO:0000259" key="1">
    <source>
        <dbReference type="Pfam" id="PF01968"/>
    </source>
</evidence>
<evidence type="ECO:0000313" key="4">
    <source>
        <dbReference type="Proteomes" id="UP000742786"/>
    </source>
</evidence>
<comment type="caution">
    <text evidence="3">The sequence shown here is derived from an EMBL/GenBank/DDBJ whole genome shotgun (WGS) entry which is preliminary data.</text>
</comment>
<dbReference type="EC" id="6.4.1.8" evidence="3"/>
<dbReference type="Proteomes" id="UP000742786">
    <property type="component" value="Unassembled WGS sequence"/>
</dbReference>
<feature type="domain" description="Hydantoinase A/oxoprolinase" evidence="1">
    <location>
        <begin position="191"/>
        <end position="475"/>
    </location>
</feature>